<sequence length="315" mass="35492">MADTTNDTHRRYDGEPEDRVSMQPAHVDAALRTAHSRLTFQYGPVWQGDYWTLMWEGLTGRWESIRDRDDHTDEVQQKLVAFDGGKDVGRATSQSEHVTEQSDILVGRPIARDRLRAVASGFLVTCTASHCCWQGVFPDPNLAATAAERHYDHDRRNGSYHYGTKTYTVVELVDRATAYTVDESTLGLGVEDDRLRTIDDDVRKHEFPRTTGSVSDAVQRGDRIMLPSERTQKVYRVSETRSLGLPTWTVVYVDEDVDLADATREDFYWKNEQIARDGQVFTRYGPDSPAAPSFEVLGQADHQANLGAFNGETSA</sequence>
<keyword evidence="2" id="KW-0614">Plasmid</keyword>
<reference evidence="2" key="1">
    <citation type="submission" date="2024-06" db="EMBL/GenBank/DDBJ databases">
        <title>Genome Sequence of an extremely halophilic archaeon isolated from Permian era halite, Salado Formation, Carlsbad, New Mexico: Halobacterium sp. strain NMX12-1.</title>
        <authorList>
            <person name="Sotoa L."/>
            <person name="DasSarma P."/>
            <person name="Anton B.P."/>
            <person name="Vincze T."/>
            <person name="Verma I."/>
            <person name="Eralp B."/>
            <person name="Powers D.W."/>
            <person name="Dozier B.L."/>
            <person name="Roberts R.J."/>
            <person name="DasSarma S."/>
        </authorList>
    </citation>
    <scope>NUCLEOTIDE SEQUENCE</scope>
    <source>
        <strain evidence="2">NMX12-1</strain>
        <plasmid evidence="2">pNMX12-1_211</plasmid>
    </source>
</reference>
<feature type="region of interest" description="Disordered" evidence="1">
    <location>
        <begin position="1"/>
        <end position="21"/>
    </location>
</feature>
<proteinExistence type="predicted"/>
<dbReference type="KEGG" id="hanx:ABSL23_15845"/>
<protein>
    <submittedName>
        <fullName evidence="2">Uncharacterized protein</fullName>
    </submittedName>
</protein>
<dbReference type="RefSeq" id="WP_353635517.1">
    <property type="nucleotide sequence ID" value="NZ_CP159205.1"/>
</dbReference>
<geneLocation type="plasmid" evidence="2">
    <name>pNMX12-1_211</name>
</geneLocation>
<dbReference type="AlphaFoldDB" id="A0AAU8CGZ1"/>
<dbReference type="GeneID" id="91110653"/>
<evidence type="ECO:0000313" key="2">
    <source>
        <dbReference type="EMBL" id="XCF18199.1"/>
    </source>
</evidence>
<gene>
    <name evidence="2" type="ORF">ABSL23_15845</name>
</gene>
<dbReference type="EMBL" id="CP159205">
    <property type="protein sequence ID" value="XCF18199.1"/>
    <property type="molecule type" value="Genomic_DNA"/>
</dbReference>
<name>A0AAU8CGZ1_9EURY</name>
<feature type="compositionally biased region" description="Basic and acidic residues" evidence="1">
    <location>
        <begin position="1"/>
        <end position="20"/>
    </location>
</feature>
<accession>A0AAU8CGZ1</accession>
<organism evidence="2">
    <name type="scientific">Halobacterium sp. NMX12-1</name>
    <dbReference type="NCBI Taxonomy" id="3166650"/>
    <lineage>
        <taxon>Archaea</taxon>
        <taxon>Methanobacteriati</taxon>
        <taxon>Methanobacteriota</taxon>
        <taxon>Stenosarchaea group</taxon>
        <taxon>Halobacteria</taxon>
        <taxon>Halobacteriales</taxon>
        <taxon>Halobacteriaceae</taxon>
        <taxon>Halobacterium</taxon>
    </lineage>
</organism>
<evidence type="ECO:0000256" key="1">
    <source>
        <dbReference type="SAM" id="MobiDB-lite"/>
    </source>
</evidence>